<dbReference type="AlphaFoldDB" id="A0AAE1V228"/>
<evidence type="ECO:0000313" key="1">
    <source>
        <dbReference type="EMBL" id="KAK4345115.1"/>
    </source>
</evidence>
<reference evidence="1" key="1">
    <citation type="submission" date="2023-12" db="EMBL/GenBank/DDBJ databases">
        <title>Genome assembly of Anisodus tanguticus.</title>
        <authorList>
            <person name="Wang Y.-J."/>
        </authorList>
    </citation>
    <scope>NUCLEOTIDE SEQUENCE</scope>
    <source>
        <strain evidence="1">KB-2021</strain>
        <tissue evidence="1">Leaf</tissue>
    </source>
</reference>
<protein>
    <submittedName>
        <fullName evidence="1">Uncharacterized protein</fullName>
    </submittedName>
</protein>
<sequence>MNQFKKVPDFAAASIGNSDSSFLHAHLKILCLKTWNDFGSSFTRCLTRP</sequence>
<comment type="caution">
    <text evidence="1">The sequence shown here is derived from an EMBL/GenBank/DDBJ whole genome shotgun (WGS) entry which is preliminary data.</text>
</comment>
<dbReference type="Proteomes" id="UP001291623">
    <property type="component" value="Unassembled WGS sequence"/>
</dbReference>
<evidence type="ECO:0000313" key="2">
    <source>
        <dbReference type="Proteomes" id="UP001291623"/>
    </source>
</evidence>
<organism evidence="1 2">
    <name type="scientific">Anisodus tanguticus</name>
    <dbReference type="NCBI Taxonomy" id="243964"/>
    <lineage>
        <taxon>Eukaryota</taxon>
        <taxon>Viridiplantae</taxon>
        <taxon>Streptophyta</taxon>
        <taxon>Embryophyta</taxon>
        <taxon>Tracheophyta</taxon>
        <taxon>Spermatophyta</taxon>
        <taxon>Magnoliopsida</taxon>
        <taxon>eudicotyledons</taxon>
        <taxon>Gunneridae</taxon>
        <taxon>Pentapetalae</taxon>
        <taxon>asterids</taxon>
        <taxon>lamiids</taxon>
        <taxon>Solanales</taxon>
        <taxon>Solanaceae</taxon>
        <taxon>Solanoideae</taxon>
        <taxon>Hyoscyameae</taxon>
        <taxon>Anisodus</taxon>
    </lineage>
</organism>
<keyword evidence="2" id="KW-1185">Reference proteome</keyword>
<proteinExistence type="predicted"/>
<name>A0AAE1V228_9SOLA</name>
<dbReference type="EMBL" id="JAVYJV010000019">
    <property type="protein sequence ID" value="KAK4345115.1"/>
    <property type="molecule type" value="Genomic_DNA"/>
</dbReference>
<gene>
    <name evidence="1" type="ORF">RND71_035291</name>
</gene>
<accession>A0AAE1V228</accession>